<accession>Q2SPZ7</accession>
<dbReference type="KEGG" id="hch:HCH_00365"/>
<evidence type="ECO:0000313" key="3">
    <source>
        <dbReference type="EMBL" id="ABC27277.1"/>
    </source>
</evidence>
<protein>
    <recommendedName>
        <fullName evidence="2">KAP NTPase domain-containing protein</fullName>
    </recommendedName>
</protein>
<dbReference type="InterPro" id="IPR011646">
    <property type="entry name" value="KAP_P-loop"/>
</dbReference>
<evidence type="ECO:0000256" key="1">
    <source>
        <dbReference type="SAM" id="MobiDB-lite"/>
    </source>
</evidence>
<dbReference type="AlphaFoldDB" id="Q2SPZ7"/>
<sequence length="264" mass="28452">MSGSTSEAQVQAVGGASTMNKASPSACSPSSKIASESSSDEDLLNRSSLADTLASFLAASANNDHQTIGLMGDWGVGKTSFIQQLKKTLREKHGDKQPFIFGEYNAWKYEHTESPQAGLAQETIKALSAFHVAAGNGGSPSLKHSQVGKAVFSLAAMLVLLLGALHLLKGYAGFSTWVTDLTGDGMLSWLMSASVILAASSILYLLYLAYHNRQKLLLTFKFGWKLKSERICIFAAVLGLQIVFWCMQYTDDTSVYFGVYALIL</sequence>
<feature type="compositionally biased region" description="Low complexity" evidence="1">
    <location>
        <begin position="21"/>
        <end position="37"/>
    </location>
</feature>
<dbReference type="RefSeq" id="WP_011394354.1">
    <property type="nucleotide sequence ID" value="NC_007645.1"/>
</dbReference>
<dbReference type="HOGENOM" id="CLU_1052770_0_0_6"/>
<dbReference type="SUPFAM" id="SSF52540">
    <property type="entry name" value="P-loop containing nucleoside triphosphate hydrolases"/>
    <property type="match status" value="1"/>
</dbReference>
<dbReference type="Pfam" id="PF07693">
    <property type="entry name" value="KAP_NTPase"/>
    <property type="match status" value="1"/>
</dbReference>
<dbReference type="Gene3D" id="3.40.50.300">
    <property type="entry name" value="P-loop containing nucleotide triphosphate hydrolases"/>
    <property type="match status" value="1"/>
</dbReference>
<proteinExistence type="predicted"/>
<gene>
    <name evidence="3" type="ordered locus">HCH_00365</name>
</gene>
<evidence type="ECO:0000313" key="4">
    <source>
        <dbReference type="Proteomes" id="UP000000238"/>
    </source>
</evidence>
<dbReference type="Proteomes" id="UP000000238">
    <property type="component" value="Chromosome"/>
</dbReference>
<keyword evidence="4" id="KW-1185">Reference proteome</keyword>
<dbReference type="InterPro" id="IPR027417">
    <property type="entry name" value="P-loop_NTPase"/>
</dbReference>
<reference evidence="3 4" key="1">
    <citation type="journal article" date="2005" name="Nucleic Acids Res.">
        <title>Genomic blueprint of Hahella chejuensis, a marine microbe producing an algicidal agent.</title>
        <authorList>
            <person name="Jeong H."/>
            <person name="Yim J.H."/>
            <person name="Lee C."/>
            <person name="Choi S.-H."/>
            <person name="Park Y.K."/>
            <person name="Yoon S.H."/>
            <person name="Hur C.-G."/>
            <person name="Kang H.-Y."/>
            <person name="Kim D."/>
            <person name="Lee H.H."/>
            <person name="Park K.H."/>
            <person name="Park S.-H."/>
            <person name="Park H.-S."/>
            <person name="Lee H.K."/>
            <person name="Oh T.K."/>
            <person name="Kim J.F."/>
        </authorList>
    </citation>
    <scope>NUCLEOTIDE SEQUENCE [LARGE SCALE GENOMIC DNA]</scope>
    <source>
        <strain evidence="3 4">KCTC 2396</strain>
    </source>
</reference>
<organism evidence="3 4">
    <name type="scientific">Hahella chejuensis (strain KCTC 2396)</name>
    <dbReference type="NCBI Taxonomy" id="349521"/>
    <lineage>
        <taxon>Bacteria</taxon>
        <taxon>Pseudomonadati</taxon>
        <taxon>Pseudomonadota</taxon>
        <taxon>Gammaproteobacteria</taxon>
        <taxon>Oceanospirillales</taxon>
        <taxon>Hahellaceae</taxon>
        <taxon>Hahella</taxon>
    </lineage>
</organism>
<evidence type="ECO:0000259" key="2">
    <source>
        <dbReference type="Pfam" id="PF07693"/>
    </source>
</evidence>
<dbReference type="OrthoDB" id="88903at2"/>
<dbReference type="eggNOG" id="COG4928">
    <property type="taxonomic scope" value="Bacteria"/>
</dbReference>
<feature type="region of interest" description="Disordered" evidence="1">
    <location>
        <begin position="1"/>
        <end position="41"/>
    </location>
</feature>
<dbReference type="EMBL" id="CP000155">
    <property type="protein sequence ID" value="ABC27277.1"/>
    <property type="molecule type" value="Genomic_DNA"/>
</dbReference>
<dbReference type="STRING" id="349521.HCH_00365"/>
<name>Q2SPZ7_HAHCH</name>
<feature type="domain" description="KAP NTPase" evidence="2">
    <location>
        <begin position="47"/>
        <end position="123"/>
    </location>
</feature>